<dbReference type="AlphaFoldDB" id="A0AAV3PEP7"/>
<evidence type="ECO:0000259" key="1">
    <source>
        <dbReference type="Pfam" id="PF12697"/>
    </source>
</evidence>
<keyword evidence="3" id="KW-1185">Reference proteome</keyword>
<dbReference type="Gene3D" id="3.40.50.1820">
    <property type="entry name" value="alpha/beta hydrolase"/>
    <property type="match status" value="1"/>
</dbReference>
<protein>
    <submittedName>
        <fullName evidence="2">Hydrolase</fullName>
    </submittedName>
</protein>
<dbReference type="InterPro" id="IPR029058">
    <property type="entry name" value="AB_hydrolase_fold"/>
</dbReference>
<dbReference type="Proteomes" id="UP001454036">
    <property type="component" value="Unassembled WGS sequence"/>
</dbReference>
<keyword evidence="2" id="KW-0378">Hydrolase</keyword>
<sequence>MFKELLGVSLVCYMGWVVYKALRPPPPKISGSPGGPPVTGPRMKLRDGRYLSYKEHGVPKEKATFKIVFVHGTSTNKYDAFISSSKLVEELGVYIASFDRPGYGESTPHPKRSIKSTALDIEDLADKLDLGSKFYVIGYSMGGQSVWGCLKYIPHRLAGAALISPVINYYWGGFPKSLSSEAYYEQMRQDHWALRVAHYAPWLVYWWNTQKWFPCSTVIAGKAKLSPTDIEIISKLHSKEHPKVYSTKQGIYESYMRDMMIGFGKWEFDPMDINDPFVGSEGSTVHLWHGDADGLVPVVLQRYIAKKLPWIHYHQVPNGGHLCSYVDHVKDDILRSLLLTPKE</sequence>
<dbReference type="PANTHER" id="PTHR45763">
    <property type="entry name" value="HYDROLASE, ALPHA/BETA FOLD FAMILY PROTEIN, EXPRESSED-RELATED"/>
    <property type="match status" value="1"/>
</dbReference>
<organism evidence="2 3">
    <name type="scientific">Lithospermum erythrorhizon</name>
    <name type="common">Purple gromwell</name>
    <name type="synonym">Lithospermum officinale var. erythrorhizon</name>
    <dbReference type="NCBI Taxonomy" id="34254"/>
    <lineage>
        <taxon>Eukaryota</taxon>
        <taxon>Viridiplantae</taxon>
        <taxon>Streptophyta</taxon>
        <taxon>Embryophyta</taxon>
        <taxon>Tracheophyta</taxon>
        <taxon>Spermatophyta</taxon>
        <taxon>Magnoliopsida</taxon>
        <taxon>eudicotyledons</taxon>
        <taxon>Gunneridae</taxon>
        <taxon>Pentapetalae</taxon>
        <taxon>asterids</taxon>
        <taxon>lamiids</taxon>
        <taxon>Boraginales</taxon>
        <taxon>Boraginaceae</taxon>
        <taxon>Boraginoideae</taxon>
        <taxon>Lithospermeae</taxon>
        <taxon>Lithospermum</taxon>
    </lineage>
</organism>
<dbReference type="SUPFAM" id="SSF53474">
    <property type="entry name" value="alpha/beta-Hydrolases"/>
    <property type="match status" value="1"/>
</dbReference>
<comment type="caution">
    <text evidence="2">The sequence shown here is derived from an EMBL/GenBank/DDBJ whole genome shotgun (WGS) entry which is preliminary data.</text>
</comment>
<dbReference type="Pfam" id="PF12697">
    <property type="entry name" value="Abhydrolase_6"/>
    <property type="match status" value="1"/>
</dbReference>
<dbReference type="FunFam" id="3.40.50.1820:FF:000270">
    <property type="entry name" value="Alpha/beta-Hydrolases superfamily protein"/>
    <property type="match status" value="1"/>
</dbReference>
<dbReference type="InterPro" id="IPR000073">
    <property type="entry name" value="AB_hydrolase_1"/>
</dbReference>
<reference evidence="2 3" key="1">
    <citation type="submission" date="2024-01" db="EMBL/GenBank/DDBJ databases">
        <title>The complete chloroplast genome sequence of Lithospermum erythrorhizon: insights into the phylogenetic relationship among Boraginaceae species and the maternal lineages of purple gromwells.</title>
        <authorList>
            <person name="Okada T."/>
            <person name="Watanabe K."/>
        </authorList>
    </citation>
    <scope>NUCLEOTIDE SEQUENCE [LARGE SCALE GENOMIC DNA]</scope>
</reference>
<dbReference type="EMBL" id="BAABME010017301">
    <property type="protein sequence ID" value="GAA0149578.1"/>
    <property type="molecule type" value="Genomic_DNA"/>
</dbReference>
<accession>A0AAV3PEP7</accession>
<name>A0AAV3PEP7_LITER</name>
<evidence type="ECO:0000313" key="2">
    <source>
        <dbReference type="EMBL" id="GAA0149578.1"/>
    </source>
</evidence>
<dbReference type="GO" id="GO:0016787">
    <property type="term" value="F:hydrolase activity"/>
    <property type="evidence" value="ECO:0007669"/>
    <property type="project" value="UniProtKB-KW"/>
</dbReference>
<feature type="domain" description="AB hydrolase-1" evidence="1">
    <location>
        <begin position="67"/>
        <end position="328"/>
    </location>
</feature>
<gene>
    <name evidence="2" type="ORF">LIER_36957</name>
</gene>
<proteinExistence type="predicted"/>
<dbReference type="PANTHER" id="PTHR45763:SF61">
    <property type="entry name" value="AB HYDROLASE-1 DOMAIN-CONTAINING PROTEIN"/>
    <property type="match status" value="1"/>
</dbReference>
<evidence type="ECO:0000313" key="3">
    <source>
        <dbReference type="Proteomes" id="UP001454036"/>
    </source>
</evidence>